<dbReference type="PANTHER" id="PTHR24419:SF18">
    <property type="entry name" value="SERINE_THREONINE-PROTEIN KINASE HASPIN"/>
    <property type="match status" value="1"/>
</dbReference>
<dbReference type="SUPFAM" id="SSF56112">
    <property type="entry name" value="Protein kinase-like (PK-like)"/>
    <property type="match status" value="1"/>
</dbReference>
<dbReference type="Proteomes" id="UP000035680">
    <property type="component" value="Unassembled WGS sequence"/>
</dbReference>
<evidence type="ECO:0000259" key="10">
    <source>
        <dbReference type="PROSITE" id="PS50011"/>
    </source>
</evidence>
<feature type="region of interest" description="Disordered" evidence="9">
    <location>
        <begin position="281"/>
        <end position="312"/>
    </location>
</feature>
<reference evidence="11" key="1">
    <citation type="submission" date="2014-07" db="EMBL/GenBank/DDBJ databases">
        <authorList>
            <person name="Martin A.A"/>
            <person name="De Silva N."/>
        </authorList>
    </citation>
    <scope>NUCLEOTIDE SEQUENCE</scope>
</reference>
<dbReference type="SMART" id="SM01331">
    <property type="entry name" value="DUF3635"/>
    <property type="match status" value="1"/>
</dbReference>
<evidence type="ECO:0000256" key="8">
    <source>
        <dbReference type="ARBA" id="ARBA00048679"/>
    </source>
</evidence>
<feature type="compositionally biased region" description="Basic residues" evidence="9">
    <location>
        <begin position="303"/>
        <end position="312"/>
    </location>
</feature>
<dbReference type="GO" id="GO:0005737">
    <property type="term" value="C:cytoplasm"/>
    <property type="evidence" value="ECO:0007669"/>
    <property type="project" value="TreeGrafter"/>
</dbReference>
<comment type="catalytic activity">
    <reaction evidence="7">
        <text>L-threonyl-[protein] + ATP = O-phospho-L-threonyl-[protein] + ADP + H(+)</text>
        <dbReference type="Rhea" id="RHEA:46608"/>
        <dbReference type="Rhea" id="RHEA-COMP:11060"/>
        <dbReference type="Rhea" id="RHEA-COMP:11605"/>
        <dbReference type="ChEBI" id="CHEBI:15378"/>
        <dbReference type="ChEBI" id="CHEBI:30013"/>
        <dbReference type="ChEBI" id="CHEBI:30616"/>
        <dbReference type="ChEBI" id="CHEBI:61977"/>
        <dbReference type="ChEBI" id="CHEBI:456216"/>
        <dbReference type="EC" id="2.7.11.1"/>
    </reaction>
</comment>
<dbReference type="InterPro" id="IPR011009">
    <property type="entry name" value="Kinase-like_dom_sf"/>
</dbReference>
<dbReference type="Pfam" id="PF12330">
    <property type="entry name" value="Haspin_kinase"/>
    <property type="match status" value="1"/>
</dbReference>
<evidence type="ECO:0000256" key="5">
    <source>
        <dbReference type="ARBA" id="ARBA00022777"/>
    </source>
</evidence>
<evidence type="ECO:0000256" key="1">
    <source>
        <dbReference type="ARBA" id="ARBA00012513"/>
    </source>
</evidence>
<dbReference type="GO" id="GO:0072354">
    <property type="term" value="F:histone H3T3 kinase activity"/>
    <property type="evidence" value="ECO:0007669"/>
    <property type="project" value="TreeGrafter"/>
</dbReference>
<dbReference type="Gene3D" id="1.10.510.10">
    <property type="entry name" value="Transferase(Phosphotransferase) domain 1"/>
    <property type="match status" value="1"/>
</dbReference>
<sequence>MDNSLIFSWSPEYRFSPPNNDTIEEYCDESISVNLAKQKIPRKRKGNRDDSVVILKKPRKSKKLVKEENKKKYEEFMKAVKENDPLKDQVLTEERKKLRDEIFESPNVSDVVILYEPDFKSVRDIGLKMATEEELEESYKRVHSTSSFGKLHADKPIKLPEILKTKSTNLHVSEDTSSHNLDLYRGDSDRIDISNKTMKLLTDSGETLESLEENGDSRIVEKTEHLFDSTSAIEETNGVISQQSDMIKQTVFEEFGTQNSAYSDDGSIVFIDIKGKDTSFENRTLDKPKNDSLFERDRTSTKSSKKPRRNVPVRRLELIDDSNQTYFSYFRERYSSKFQSETSGGEISHCNSSLLSSIKNKSNEGDYSNVSNRQLVESSEDSLMVKVNYSSNKIQEHALSSVETLDEMLEILDQKKVQSFRKLFPSKIVKIGEGSFGEVYCGRNSNNINVIYKVTPFEPDSKKAITINGTILKCCREITMEYMVTNELSKLSDMSTYSCDNFVKLYKCTVINGMYPKILLDAWKTYKKNNGAFNDDPTVYKNSVKHFLVFELEDAGVELEKYSDLTKSQAFSIIFQLIHCLRIAEEVYQFEHRDLHESNILIQDVDENTNIEYKYNLHEYQLKSFGVKVKIIDYTLSRMSLKNEKYYLNLEEVDGLFNKSFNQDSFQFIYPKMRELLDGDWSKFCSKNNILWINYHVKRLFSFKNIRDQQFLDYFKYDVSKMECLEELFNDEKFIEFQKDFIV</sequence>
<reference evidence="12" key="2">
    <citation type="submission" date="2015-08" db="UniProtKB">
        <authorList>
            <consortium name="WormBaseParasite"/>
        </authorList>
    </citation>
    <scope>IDENTIFICATION</scope>
</reference>
<dbReference type="WBParaSite" id="SVE_0575700.1">
    <property type="protein sequence ID" value="SVE_0575700.1"/>
    <property type="gene ID" value="SVE_0575700"/>
</dbReference>
<comment type="catalytic activity">
    <reaction evidence="8">
        <text>L-seryl-[protein] + ATP = O-phospho-L-seryl-[protein] + ADP + H(+)</text>
        <dbReference type="Rhea" id="RHEA:17989"/>
        <dbReference type="Rhea" id="RHEA-COMP:9863"/>
        <dbReference type="Rhea" id="RHEA-COMP:11604"/>
        <dbReference type="ChEBI" id="CHEBI:15378"/>
        <dbReference type="ChEBI" id="CHEBI:29999"/>
        <dbReference type="ChEBI" id="CHEBI:30616"/>
        <dbReference type="ChEBI" id="CHEBI:83421"/>
        <dbReference type="ChEBI" id="CHEBI:456216"/>
        <dbReference type="EC" id="2.7.11.1"/>
    </reaction>
</comment>
<keyword evidence="2" id="KW-0723">Serine/threonine-protein kinase</keyword>
<dbReference type="GO" id="GO:0035556">
    <property type="term" value="P:intracellular signal transduction"/>
    <property type="evidence" value="ECO:0007669"/>
    <property type="project" value="TreeGrafter"/>
</dbReference>
<dbReference type="InterPro" id="IPR000719">
    <property type="entry name" value="Prot_kinase_dom"/>
</dbReference>
<keyword evidence="4" id="KW-0547">Nucleotide-binding</keyword>
<dbReference type="STRING" id="75913.A0A0K0FAA4"/>
<feature type="domain" description="Protein kinase" evidence="10">
    <location>
        <begin position="425"/>
        <end position="743"/>
    </location>
</feature>
<evidence type="ECO:0000256" key="6">
    <source>
        <dbReference type="ARBA" id="ARBA00022840"/>
    </source>
</evidence>
<dbReference type="EC" id="2.7.11.1" evidence="1"/>
<evidence type="ECO:0000313" key="12">
    <source>
        <dbReference type="WBParaSite" id="SVE_0575700.1"/>
    </source>
</evidence>
<keyword evidence="6" id="KW-0067">ATP-binding</keyword>
<evidence type="ECO:0000313" key="11">
    <source>
        <dbReference type="Proteomes" id="UP000035680"/>
    </source>
</evidence>
<evidence type="ECO:0000256" key="4">
    <source>
        <dbReference type="ARBA" id="ARBA00022741"/>
    </source>
</evidence>
<evidence type="ECO:0000256" key="3">
    <source>
        <dbReference type="ARBA" id="ARBA00022679"/>
    </source>
</evidence>
<dbReference type="GO" id="GO:0000278">
    <property type="term" value="P:mitotic cell cycle"/>
    <property type="evidence" value="ECO:0007669"/>
    <property type="project" value="TreeGrafter"/>
</dbReference>
<evidence type="ECO:0000256" key="9">
    <source>
        <dbReference type="SAM" id="MobiDB-lite"/>
    </source>
</evidence>
<feature type="compositionally biased region" description="Basic and acidic residues" evidence="9">
    <location>
        <begin position="281"/>
        <end position="300"/>
    </location>
</feature>
<accession>A0A0K0FAA4</accession>
<evidence type="ECO:0000256" key="2">
    <source>
        <dbReference type="ARBA" id="ARBA00022527"/>
    </source>
</evidence>
<keyword evidence="3" id="KW-0808">Transferase</keyword>
<proteinExistence type="predicted"/>
<keyword evidence="5" id="KW-0418">Kinase</keyword>
<dbReference type="InterPro" id="IPR024604">
    <property type="entry name" value="GSG2_C"/>
</dbReference>
<evidence type="ECO:0000256" key="7">
    <source>
        <dbReference type="ARBA" id="ARBA00047899"/>
    </source>
</evidence>
<keyword evidence="11" id="KW-1185">Reference proteome</keyword>
<organism evidence="11 12">
    <name type="scientific">Strongyloides venezuelensis</name>
    <name type="common">Threadworm</name>
    <dbReference type="NCBI Taxonomy" id="75913"/>
    <lineage>
        <taxon>Eukaryota</taxon>
        <taxon>Metazoa</taxon>
        <taxon>Ecdysozoa</taxon>
        <taxon>Nematoda</taxon>
        <taxon>Chromadorea</taxon>
        <taxon>Rhabditida</taxon>
        <taxon>Tylenchina</taxon>
        <taxon>Panagrolaimomorpha</taxon>
        <taxon>Strongyloidoidea</taxon>
        <taxon>Strongyloididae</taxon>
        <taxon>Strongyloides</taxon>
    </lineage>
</organism>
<name>A0A0K0FAA4_STRVS</name>
<dbReference type="PROSITE" id="PS50011">
    <property type="entry name" value="PROTEIN_KINASE_DOM"/>
    <property type="match status" value="1"/>
</dbReference>
<dbReference type="GO" id="GO:0005524">
    <property type="term" value="F:ATP binding"/>
    <property type="evidence" value="ECO:0007669"/>
    <property type="project" value="UniProtKB-KW"/>
</dbReference>
<dbReference type="GO" id="GO:0005634">
    <property type="term" value="C:nucleus"/>
    <property type="evidence" value="ECO:0007669"/>
    <property type="project" value="TreeGrafter"/>
</dbReference>
<dbReference type="Gene3D" id="3.30.200.20">
    <property type="entry name" value="Phosphorylase Kinase, domain 1"/>
    <property type="match status" value="1"/>
</dbReference>
<dbReference type="PANTHER" id="PTHR24419">
    <property type="entry name" value="INTERLEUKIN-1 RECEPTOR-ASSOCIATED KINASE"/>
    <property type="match status" value="1"/>
</dbReference>
<dbReference type="AlphaFoldDB" id="A0A0K0FAA4"/>
<protein>
    <recommendedName>
        <fullName evidence="1">non-specific serine/threonine protein kinase</fullName>
        <ecNumber evidence="1">2.7.11.1</ecNumber>
    </recommendedName>
</protein>